<dbReference type="AlphaFoldDB" id="A0A4Y7TG15"/>
<evidence type="ECO:0000256" key="1">
    <source>
        <dbReference type="SAM" id="MobiDB-lite"/>
    </source>
</evidence>
<dbReference type="EMBL" id="QPFP01000013">
    <property type="protein sequence ID" value="TEB33125.1"/>
    <property type="molecule type" value="Genomic_DNA"/>
</dbReference>
<evidence type="ECO:0000313" key="3">
    <source>
        <dbReference type="Proteomes" id="UP000298030"/>
    </source>
</evidence>
<dbReference type="Proteomes" id="UP000298030">
    <property type="component" value="Unassembled WGS sequence"/>
</dbReference>
<feature type="compositionally biased region" description="Polar residues" evidence="1">
    <location>
        <begin position="93"/>
        <end position="104"/>
    </location>
</feature>
<comment type="caution">
    <text evidence="2">The sequence shown here is derived from an EMBL/GenBank/DDBJ whole genome shotgun (WGS) entry which is preliminary data.</text>
</comment>
<feature type="compositionally biased region" description="Basic and acidic residues" evidence="1">
    <location>
        <begin position="286"/>
        <end position="295"/>
    </location>
</feature>
<feature type="compositionally biased region" description="Gly residues" evidence="1">
    <location>
        <begin position="183"/>
        <end position="194"/>
    </location>
</feature>
<protein>
    <submittedName>
        <fullName evidence="2">Uncharacterized protein</fullName>
    </submittedName>
</protein>
<feature type="region of interest" description="Disordered" evidence="1">
    <location>
        <begin position="85"/>
        <end position="129"/>
    </location>
</feature>
<reference evidence="2 3" key="1">
    <citation type="journal article" date="2019" name="Nat. Ecol. Evol.">
        <title>Megaphylogeny resolves global patterns of mushroom evolution.</title>
        <authorList>
            <person name="Varga T."/>
            <person name="Krizsan K."/>
            <person name="Foldi C."/>
            <person name="Dima B."/>
            <person name="Sanchez-Garcia M."/>
            <person name="Sanchez-Ramirez S."/>
            <person name="Szollosi G.J."/>
            <person name="Szarkandi J.G."/>
            <person name="Papp V."/>
            <person name="Albert L."/>
            <person name="Andreopoulos W."/>
            <person name="Angelini C."/>
            <person name="Antonin V."/>
            <person name="Barry K.W."/>
            <person name="Bougher N.L."/>
            <person name="Buchanan P."/>
            <person name="Buyck B."/>
            <person name="Bense V."/>
            <person name="Catcheside P."/>
            <person name="Chovatia M."/>
            <person name="Cooper J."/>
            <person name="Damon W."/>
            <person name="Desjardin D."/>
            <person name="Finy P."/>
            <person name="Geml J."/>
            <person name="Haridas S."/>
            <person name="Hughes K."/>
            <person name="Justo A."/>
            <person name="Karasinski D."/>
            <person name="Kautmanova I."/>
            <person name="Kiss B."/>
            <person name="Kocsube S."/>
            <person name="Kotiranta H."/>
            <person name="LaButti K.M."/>
            <person name="Lechner B.E."/>
            <person name="Liimatainen K."/>
            <person name="Lipzen A."/>
            <person name="Lukacs Z."/>
            <person name="Mihaltcheva S."/>
            <person name="Morgado L.N."/>
            <person name="Niskanen T."/>
            <person name="Noordeloos M.E."/>
            <person name="Ohm R.A."/>
            <person name="Ortiz-Santana B."/>
            <person name="Ovrebo C."/>
            <person name="Racz N."/>
            <person name="Riley R."/>
            <person name="Savchenko A."/>
            <person name="Shiryaev A."/>
            <person name="Soop K."/>
            <person name="Spirin V."/>
            <person name="Szebenyi C."/>
            <person name="Tomsovsky M."/>
            <person name="Tulloss R.E."/>
            <person name="Uehling J."/>
            <person name="Grigoriev I.V."/>
            <person name="Vagvolgyi C."/>
            <person name="Papp T."/>
            <person name="Martin F.M."/>
            <person name="Miettinen O."/>
            <person name="Hibbett D.S."/>
            <person name="Nagy L.G."/>
        </authorList>
    </citation>
    <scope>NUCLEOTIDE SEQUENCE [LARGE SCALE GENOMIC DNA]</scope>
    <source>
        <strain evidence="2 3">FP101781</strain>
    </source>
</reference>
<accession>A0A4Y7TG15</accession>
<feature type="region of interest" description="Disordered" evidence="1">
    <location>
        <begin position="176"/>
        <end position="238"/>
    </location>
</feature>
<name>A0A4Y7TG15_COPMI</name>
<gene>
    <name evidence="2" type="ORF">FA13DRAFT_1790175</name>
</gene>
<evidence type="ECO:0000313" key="2">
    <source>
        <dbReference type="EMBL" id="TEB33125.1"/>
    </source>
</evidence>
<organism evidence="2 3">
    <name type="scientific">Coprinellus micaceus</name>
    <name type="common">Glistening ink-cap mushroom</name>
    <name type="synonym">Coprinus micaceus</name>
    <dbReference type="NCBI Taxonomy" id="71717"/>
    <lineage>
        <taxon>Eukaryota</taxon>
        <taxon>Fungi</taxon>
        <taxon>Dikarya</taxon>
        <taxon>Basidiomycota</taxon>
        <taxon>Agaricomycotina</taxon>
        <taxon>Agaricomycetes</taxon>
        <taxon>Agaricomycetidae</taxon>
        <taxon>Agaricales</taxon>
        <taxon>Agaricineae</taxon>
        <taxon>Psathyrellaceae</taxon>
        <taxon>Coprinellus</taxon>
    </lineage>
</organism>
<feature type="region of interest" description="Disordered" evidence="1">
    <location>
        <begin position="286"/>
        <end position="326"/>
    </location>
</feature>
<feature type="compositionally biased region" description="Polar residues" evidence="1">
    <location>
        <begin position="213"/>
        <end position="233"/>
    </location>
</feature>
<feature type="compositionally biased region" description="Acidic residues" evidence="1">
    <location>
        <begin position="108"/>
        <end position="119"/>
    </location>
</feature>
<proteinExistence type="predicted"/>
<keyword evidence="3" id="KW-1185">Reference proteome</keyword>
<sequence>MSYSTGDRAAEFTRLLNFFDQLASRGKKRQTLTEACNNATESPASYEPIHASVSTSKVNKLKDFYHATASLKTFGNLSNFPGYSGARAKQSRKVSGSELSVTESVKSEDDDSRLVEEEDAHPPGKFPMGRERPFTFKLMLHKLYGRDDWAKKVHEALEQSQKEYKPLSGCSEGVGVGKEWEVGGDGDGGNVDGAGGRDRSGEYLNPAKGRGEQTASSSWRQRSLSAATHSASNGGIWKIGDGRREMARAVKKRCIGRRKSHNGPLNASTQAGNPWVYDAMVSQRDHEAHAAERGSLRGKGRRRSLSVAEGGENAGGTGVRDRVRKRATTTVTATILEDVGRANLKQPAAG</sequence>
<dbReference type="OrthoDB" id="3067134at2759"/>